<proteinExistence type="predicted"/>
<dbReference type="AlphaFoldDB" id="A0A6J4UR55"/>
<sequence>MGDLFRRHAAAACGEMRWSSWSVSVRNAWRNANQSRFLFYTSGCFINSGPLPDWKRHHHPSGSWVPPG</sequence>
<evidence type="ECO:0000313" key="1">
    <source>
        <dbReference type="EMBL" id="CAA9555435.1"/>
    </source>
</evidence>
<name>A0A6J4UR55_9BACT</name>
<accession>A0A6J4UR55</accession>
<protein>
    <submittedName>
        <fullName evidence="1">Uncharacterized protein</fullName>
    </submittedName>
</protein>
<gene>
    <name evidence="1" type="ORF">AVDCRST_MAG87-1177</name>
</gene>
<dbReference type="EMBL" id="CADCWJ010000270">
    <property type="protein sequence ID" value="CAA9555435.1"/>
    <property type="molecule type" value="Genomic_DNA"/>
</dbReference>
<organism evidence="1">
    <name type="scientific">uncultured Thermomicrobiales bacterium</name>
    <dbReference type="NCBI Taxonomy" id="1645740"/>
    <lineage>
        <taxon>Bacteria</taxon>
        <taxon>Pseudomonadati</taxon>
        <taxon>Thermomicrobiota</taxon>
        <taxon>Thermomicrobia</taxon>
        <taxon>Thermomicrobiales</taxon>
        <taxon>environmental samples</taxon>
    </lineage>
</organism>
<reference evidence="1" key="1">
    <citation type="submission" date="2020-02" db="EMBL/GenBank/DDBJ databases">
        <authorList>
            <person name="Meier V. D."/>
        </authorList>
    </citation>
    <scope>NUCLEOTIDE SEQUENCE</scope>
    <source>
        <strain evidence="1">AVDCRST_MAG87</strain>
    </source>
</reference>